<keyword evidence="2" id="KW-0560">Oxidoreductase</keyword>
<evidence type="ECO:0000256" key="2">
    <source>
        <dbReference type="ARBA" id="ARBA00023002"/>
    </source>
</evidence>
<organism evidence="4 5">
    <name type="scientific">Neosynechococcus sphagnicola sy1</name>
    <dbReference type="NCBI Taxonomy" id="1497020"/>
    <lineage>
        <taxon>Bacteria</taxon>
        <taxon>Bacillati</taxon>
        <taxon>Cyanobacteriota</taxon>
        <taxon>Cyanophyceae</taxon>
        <taxon>Neosynechococcales</taxon>
        <taxon>Neosynechococcaceae</taxon>
        <taxon>Neosynechococcus</taxon>
    </lineage>
</organism>
<dbReference type="EMBL" id="JJML01000006">
    <property type="protein sequence ID" value="KGF73635.1"/>
    <property type="molecule type" value="Genomic_DNA"/>
</dbReference>
<dbReference type="CDD" id="cd05233">
    <property type="entry name" value="SDR_c"/>
    <property type="match status" value="1"/>
</dbReference>
<dbReference type="STRING" id="1497020.DO97_16855"/>
<dbReference type="OrthoDB" id="9775296at2"/>
<protein>
    <submittedName>
        <fullName evidence="4">3-oxoacyl-ACP reductase</fullName>
    </submittedName>
</protein>
<sequence>MTATFSGKVSIITGGSSGIGRACAQLLLKQGSSVVLVDINAESLSQTVQELTAIADLDQVLSLQLSVCSEADMTALALKVMEHFGRIDHLVASAGILRKGNTLKPVHDTTLLDWNAVLQTNLTGTFLSNRAVLPVMMEQKHGDIINISSVSGRKGSAFDAPYCASKFGIIGFSESLAEEVASYGIRVQTILPDAVDTPLWNQNGSQSIRAPLALPPERVAELIVHLLALPRDAFMLNTIIAPFKGRRGGGKSRRVKDISS</sequence>
<reference evidence="4 5" key="1">
    <citation type="journal article" date="2014" name="Mol. Ecol.">
        <title>Evolution of Synechococcus.</title>
        <authorList>
            <person name="Dvorak P."/>
            <person name="Casamatta D."/>
            <person name="Hasler P."/>
            <person name="Poulickova A."/>
            <person name="Ondrej V."/>
            <person name="Sanges R."/>
        </authorList>
    </citation>
    <scope>NUCLEOTIDE SEQUENCE [LARGE SCALE GENOMIC DNA]</scope>
    <source>
        <strain evidence="4 5">CAUP A 1101</strain>
    </source>
</reference>
<dbReference type="PANTHER" id="PTHR42760">
    <property type="entry name" value="SHORT-CHAIN DEHYDROGENASES/REDUCTASES FAMILY MEMBER"/>
    <property type="match status" value="1"/>
</dbReference>
<evidence type="ECO:0000256" key="1">
    <source>
        <dbReference type="ARBA" id="ARBA00006484"/>
    </source>
</evidence>
<evidence type="ECO:0000313" key="5">
    <source>
        <dbReference type="Proteomes" id="UP000030170"/>
    </source>
</evidence>
<evidence type="ECO:0000313" key="4">
    <source>
        <dbReference type="EMBL" id="KGF73635.1"/>
    </source>
</evidence>
<dbReference type="GO" id="GO:0016616">
    <property type="term" value="F:oxidoreductase activity, acting on the CH-OH group of donors, NAD or NADP as acceptor"/>
    <property type="evidence" value="ECO:0007669"/>
    <property type="project" value="TreeGrafter"/>
</dbReference>
<dbReference type="PRINTS" id="PR00080">
    <property type="entry name" value="SDRFAMILY"/>
</dbReference>
<dbReference type="SUPFAM" id="SSF51735">
    <property type="entry name" value="NAD(P)-binding Rossmann-fold domains"/>
    <property type="match status" value="1"/>
</dbReference>
<keyword evidence="5" id="KW-1185">Reference proteome</keyword>
<dbReference type="FunFam" id="3.40.50.720:FF:000084">
    <property type="entry name" value="Short-chain dehydrogenase reductase"/>
    <property type="match status" value="1"/>
</dbReference>
<dbReference type="InterPro" id="IPR036291">
    <property type="entry name" value="NAD(P)-bd_dom_sf"/>
</dbReference>
<dbReference type="InterPro" id="IPR020904">
    <property type="entry name" value="Sc_DH/Rdtase_CS"/>
</dbReference>
<comment type="similarity">
    <text evidence="1 3">Belongs to the short-chain dehydrogenases/reductases (SDR) family.</text>
</comment>
<dbReference type="InterPro" id="IPR002347">
    <property type="entry name" value="SDR_fam"/>
</dbReference>
<dbReference type="AlphaFoldDB" id="A0A098TMT3"/>
<dbReference type="Proteomes" id="UP000030170">
    <property type="component" value="Unassembled WGS sequence"/>
</dbReference>
<dbReference type="PANTHER" id="PTHR42760:SF37">
    <property type="entry name" value="CLAVALDEHYDE DEHYDROGENASE"/>
    <property type="match status" value="1"/>
</dbReference>
<comment type="caution">
    <text evidence="4">The sequence shown here is derived from an EMBL/GenBank/DDBJ whole genome shotgun (WGS) entry which is preliminary data.</text>
</comment>
<dbReference type="Gene3D" id="3.40.50.720">
    <property type="entry name" value="NAD(P)-binding Rossmann-like Domain"/>
    <property type="match status" value="1"/>
</dbReference>
<dbReference type="PRINTS" id="PR00081">
    <property type="entry name" value="GDHRDH"/>
</dbReference>
<accession>A0A098TMT3</accession>
<dbReference type="Pfam" id="PF00106">
    <property type="entry name" value="adh_short"/>
    <property type="match status" value="1"/>
</dbReference>
<dbReference type="RefSeq" id="WP_036531150.1">
    <property type="nucleotide sequence ID" value="NZ_JJML01000006.1"/>
</dbReference>
<proteinExistence type="inferred from homology"/>
<evidence type="ECO:0000256" key="3">
    <source>
        <dbReference type="RuleBase" id="RU000363"/>
    </source>
</evidence>
<name>A0A098TMT3_9CYAN</name>
<gene>
    <name evidence="4" type="ORF">DO97_16855</name>
</gene>
<dbReference type="PROSITE" id="PS00061">
    <property type="entry name" value="ADH_SHORT"/>
    <property type="match status" value="1"/>
</dbReference>